<dbReference type="PANTHER" id="PTHR28620:SF1">
    <property type="entry name" value="CENP-V_GFA DOMAIN-CONTAINING PROTEIN"/>
    <property type="match status" value="1"/>
</dbReference>
<dbReference type="GO" id="GO:0046872">
    <property type="term" value="F:metal ion binding"/>
    <property type="evidence" value="ECO:0007669"/>
    <property type="project" value="UniProtKB-KW"/>
</dbReference>
<dbReference type="PANTHER" id="PTHR28620">
    <property type="entry name" value="CENTROMERE PROTEIN V"/>
    <property type="match status" value="1"/>
</dbReference>
<dbReference type="InterPro" id="IPR011057">
    <property type="entry name" value="Mss4-like_sf"/>
</dbReference>
<dbReference type="Gene3D" id="2.170.150.70">
    <property type="match status" value="1"/>
</dbReference>
<dbReference type="GO" id="GO:0016846">
    <property type="term" value="F:carbon-sulfur lyase activity"/>
    <property type="evidence" value="ECO:0007669"/>
    <property type="project" value="InterPro"/>
</dbReference>
<keyword evidence="6" id="KW-1185">Reference proteome</keyword>
<dbReference type="AlphaFoldDB" id="A0A1X7RX64"/>
<dbReference type="Proteomes" id="UP000215127">
    <property type="component" value="Chromosome 6"/>
</dbReference>
<sequence>MSSSSPESSSTSKTYHGSCHCKAIRFTATLPEPLHPEGTGKVLRCNCSICTKNGYFLVYPLRHDVIFEPGCEEKMKAYLMGLKTKPHRFCSECSSSILIDFEKSTFEKERKFLAVNAAMFTDFDLGKAEIQTFDGRERLGPKYEA</sequence>
<dbReference type="Pfam" id="PF04828">
    <property type="entry name" value="GFA"/>
    <property type="match status" value="1"/>
</dbReference>
<proteinExistence type="inferred from homology"/>
<protein>
    <recommendedName>
        <fullName evidence="4">CENP-V/GFA domain-containing protein</fullName>
    </recommendedName>
</protein>
<evidence type="ECO:0000256" key="1">
    <source>
        <dbReference type="ARBA" id="ARBA00005495"/>
    </source>
</evidence>
<evidence type="ECO:0000259" key="4">
    <source>
        <dbReference type="PROSITE" id="PS51891"/>
    </source>
</evidence>
<keyword evidence="2" id="KW-0479">Metal-binding</keyword>
<reference evidence="5 6" key="1">
    <citation type="submission" date="2016-06" db="EMBL/GenBank/DDBJ databases">
        <authorList>
            <person name="Kjaerup R.B."/>
            <person name="Dalgaard T.S."/>
            <person name="Juul-Madsen H.R."/>
        </authorList>
    </citation>
    <scope>NUCLEOTIDE SEQUENCE [LARGE SCALE GENOMIC DNA]</scope>
</reference>
<evidence type="ECO:0000313" key="6">
    <source>
        <dbReference type="Proteomes" id="UP000215127"/>
    </source>
</evidence>
<name>A0A1X7RX64_ZYMT9</name>
<evidence type="ECO:0000313" key="5">
    <source>
        <dbReference type="EMBL" id="SMQ51969.1"/>
    </source>
</evidence>
<accession>A0A1X7RX64</accession>
<dbReference type="InterPro" id="IPR052355">
    <property type="entry name" value="CENP-V-like"/>
</dbReference>
<dbReference type="PROSITE" id="PS51891">
    <property type="entry name" value="CENP_V_GFA"/>
    <property type="match status" value="1"/>
</dbReference>
<evidence type="ECO:0000256" key="3">
    <source>
        <dbReference type="ARBA" id="ARBA00022833"/>
    </source>
</evidence>
<dbReference type="EMBL" id="LT853697">
    <property type="protein sequence ID" value="SMQ51969.1"/>
    <property type="molecule type" value="Genomic_DNA"/>
</dbReference>
<gene>
    <name evidence="5" type="ORF">ZT3D7_G7122</name>
</gene>
<organism evidence="5 6">
    <name type="scientific">Zymoseptoria tritici (strain ST99CH_3D7)</name>
    <dbReference type="NCBI Taxonomy" id="1276538"/>
    <lineage>
        <taxon>Eukaryota</taxon>
        <taxon>Fungi</taxon>
        <taxon>Dikarya</taxon>
        <taxon>Ascomycota</taxon>
        <taxon>Pezizomycotina</taxon>
        <taxon>Dothideomycetes</taxon>
        <taxon>Dothideomycetidae</taxon>
        <taxon>Mycosphaerellales</taxon>
        <taxon>Mycosphaerellaceae</taxon>
        <taxon>Zymoseptoria</taxon>
    </lineage>
</organism>
<feature type="domain" description="CENP-V/GFA" evidence="4">
    <location>
        <begin position="15"/>
        <end position="134"/>
    </location>
</feature>
<comment type="similarity">
    <text evidence="1">Belongs to the Gfa family.</text>
</comment>
<evidence type="ECO:0000256" key="2">
    <source>
        <dbReference type="ARBA" id="ARBA00022723"/>
    </source>
</evidence>
<dbReference type="SUPFAM" id="SSF51316">
    <property type="entry name" value="Mss4-like"/>
    <property type="match status" value="1"/>
</dbReference>
<dbReference type="InterPro" id="IPR006913">
    <property type="entry name" value="CENP-V/GFA"/>
</dbReference>
<keyword evidence="3" id="KW-0862">Zinc</keyword>